<dbReference type="InterPro" id="IPR004875">
    <property type="entry name" value="DDE_SF_endonuclease_dom"/>
</dbReference>
<sequence>MALEFTRQGARLAVRGGDECNENGLKFSPDYYLSTSVEYPEQKFPRLGALDPPLAPPLVITTSQQICFARLLVDYALLLCRKFAAKLPRQVCHDKLISRKIKLAANPSLSTIIKNRDKIQNYDSSNSCSKRLKTRVYEDVDETVFKWIHTKRDKNVPISGPFIIEKAPQFAKALGDDEFGGSNGWLENFKRRLGIMAKVISGESKGVDDKDSENWITETLSKILKDYKSENIFNADETALFFQCLPQNTLTFKKEKYFGGIQSKARLTIMLSANMTGHQKLKPLVIGRSKNPRCFKGAKPLEVDYDFNKKSWMTSEICEKWVQKLDKRI</sequence>
<comment type="subcellular location">
    <subcellularLocation>
        <location evidence="1">Nucleus</location>
    </subcellularLocation>
</comment>
<evidence type="ECO:0000259" key="3">
    <source>
        <dbReference type="PROSITE" id="PS51253"/>
    </source>
</evidence>
<dbReference type="GO" id="GO:0005634">
    <property type="term" value="C:nucleus"/>
    <property type="evidence" value="ECO:0007669"/>
    <property type="project" value="UniProtKB-SubCell"/>
</dbReference>
<dbReference type="Proteomes" id="UP000499080">
    <property type="component" value="Unassembled WGS sequence"/>
</dbReference>
<dbReference type="AlphaFoldDB" id="A0A4Y2T7J2"/>
<dbReference type="SUPFAM" id="SSF46689">
    <property type="entry name" value="Homeodomain-like"/>
    <property type="match status" value="1"/>
</dbReference>
<dbReference type="PANTHER" id="PTHR19303:SF73">
    <property type="entry name" value="PROTEIN PDC2"/>
    <property type="match status" value="1"/>
</dbReference>
<reference evidence="4 5" key="1">
    <citation type="journal article" date="2019" name="Sci. Rep.">
        <title>Orb-weaving spider Araneus ventricosus genome elucidates the spidroin gene catalogue.</title>
        <authorList>
            <person name="Kono N."/>
            <person name="Nakamura H."/>
            <person name="Ohtoshi R."/>
            <person name="Moran D.A.P."/>
            <person name="Shinohara A."/>
            <person name="Yoshida Y."/>
            <person name="Fujiwara M."/>
            <person name="Mori M."/>
            <person name="Tomita M."/>
            <person name="Arakawa K."/>
        </authorList>
    </citation>
    <scope>NUCLEOTIDE SEQUENCE [LARGE SCALE GENOMIC DNA]</scope>
</reference>
<dbReference type="PROSITE" id="PS51253">
    <property type="entry name" value="HTH_CENPB"/>
    <property type="match status" value="1"/>
</dbReference>
<dbReference type="Pfam" id="PF03221">
    <property type="entry name" value="HTH_Tnp_Tc5"/>
    <property type="match status" value="1"/>
</dbReference>
<gene>
    <name evidence="4" type="primary">Tigd4_63</name>
    <name evidence="4" type="ORF">AVEN_142331_1</name>
</gene>
<protein>
    <submittedName>
        <fullName evidence="4">Tigger transposable element-derived protein 4</fullName>
    </submittedName>
</protein>
<organism evidence="4 5">
    <name type="scientific">Araneus ventricosus</name>
    <name type="common">Orbweaver spider</name>
    <name type="synonym">Epeira ventricosa</name>
    <dbReference type="NCBI Taxonomy" id="182803"/>
    <lineage>
        <taxon>Eukaryota</taxon>
        <taxon>Metazoa</taxon>
        <taxon>Ecdysozoa</taxon>
        <taxon>Arthropoda</taxon>
        <taxon>Chelicerata</taxon>
        <taxon>Arachnida</taxon>
        <taxon>Araneae</taxon>
        <taxon>Araneomorphae</taxon>
        <taxon>Entelegynae</taxon>
        <taxon>Araneoidea</taxon>
        <taxon>Araneidae</taxon>
        <taxon>Araneus</taxon>
    </lineage>
</organism>
<dbReference type="PANTHER" id="PTHR19303">
    <property type="entry name" value="TRANSPOSON"/>
    <property type="match status" value="1"/>
</dbReference>
<dbReference type="SMART" id="SM00674">
    <property type="entry name" value="CENPB"/>
    <property type="match status" value="1"/>
</dbReference>
<dbReference type="OrthoDB" id="117248at2759"/>
<accession>A0A4Y2T7J2</accession>
<keyword evidence="5" id="KW-1185">Reference proteome</keyword>
<keyword evidence="2" id="KW-0238">DNA-binding</keyword>
<dbReference type="InterPro" id="IPR050863">
    <property type="entry name" value="CenT-Element_Derived"/>
</dbReference>
<comment type="caution">
    <text evidence="4">The sequence shown here is derived from an EMBL/GenBank/DDBJ whole genome shotgun (WGS) entry which is preliminary data.</text>
</comment>
<evidence type="ECO:0000256" key="2">
    <source>
        <dbReference type="ARBA" id="ARBA00023125"/>
    </source>
</evidence>
<evidence type="ECO:0000313" key="5">
    <source>
        <dbReference type="Proteomes" id="UP000499080"/>
    </source>
</evidence>
<dbReference type="Gene3D" id="1.10.10.60">
    <property type="entry name" value="Homeodomain-like"/>
    <property type="match status" value="1"/>
</dbReference>
<feature type="domain" description="HTH CENPB-type" evidence="3">
    <location>
        <begin position="128"/>
        <end position="199"/>
    </location>
</feature>
<dbReference type="InterPro" id="IPR009057">
    <property type="entry name" value="Homeodomain-like_sf"/>
</dbReference>
<dbReference type="EMBL" id="BGPR01026318">
    <property type="protein sequence ID" value="GBN95920.1"/>
    <property type="molecule type" value="Genomic_DNA"/>
</dbReference>
<evidence type="ECO:0000313" key="4">
    <source>
        <dbReference type="EMBL" id="GBN95920.1"/>
    </source>
</evidence>
<dbReference type="Pfam" id="PF03184">
    <property type="entry name" value="DDE_1"/>
    <property type="match status" value="1"/>
</dbReference>
<proteinExistence type="predicted"/>
<dbReference type="GO" id="GO:0003677">
    <property type="term" value="F:DNA binding"/>
    <property type="evidence" value="ECO:0007669"/>
    <property type="project" value="UniProtKB-KW"/>
</dbReference>
<dbReference type="InterPro" id="IPR006600">
    <property type="entry name" value="HTH_CenpB_DNA-bd_dom"/>
</dbReference>
<name>A0A4Y2T7J2_ARAVE</name>
<evidence type="ECO:0000256" key="1">
    <source>
        <dbReference type="ARBA" id="ARBA00004123"/>
    </source>
</evidence>